<dbReference type="GO" id="GO:0016887">
    <property type="term" value="F:ATP hydrolysis activity"/>
    <property type="evidence" value="ECO:0000318"/>
    <property type="project" value="GO_Central"/>
</dbReference>
<protein>
    <recommendedName>
        <fullName evidence="5">Kinesin motor domain-containing protein</fullName>
    </recommendedName>
</protein>
<name>A0A022RTZ0_ERYGU</name>
<dbReference type="STRING" id="4155.A0A022RTZ0"/>
<keyword evidence="4" id="KW-1133">Transmembrane helix</keyword>
<evidence type="ECO:0000256" key="2">
    <source>
        <dbReference type="PROSITE-ProRule" id="PRU00283"/>
    </source>
</evidence>
<keyword evidence="7" id="KW-1185">Reference proteome</keyword>
<dbReference type="PRINTS" id="PR00380">
    <property type="entry name" value="KINESINHEAVY"/>
</dbReference>
<dbReference type="Proteomes" id="UP000030748">
    <property type="component" value="Unassembled WGS sequence"/>
</dbReference>
<dbReference type="SUPFAM" id="SSF52540">
    <property type="entry name" value="P-loop containing nucleoside triphosphate hydrolases"/>
    <property type="match status" value="1"/>
</dbReference>
<feature type="binding site" evidence="2">
    <location>
        <begin position="130"/>
        <end position="137"/>
    </location>
    <ligand>
        <name>ATP</name>
        <dbReference type="ChEBI" id="CHEBI:30616"/>
    </ligand>
</feature>
<dbReference type="GO" id="GO:0005737">
    <property type="term" value="C:cytoplasm"/>
    <property type="evidence" value="ECO:0000318"/>
    <property type="project" value="GO_Central"/>
</dbReference>
<feature type="transmembrane region" description="Helical" evidence="4">
    <location>
        <begin position="316"/>
        <end position="336"/>
    </location>
</feature>
<evidence type="ECO:0000259" key="5">
    <source>
        <dbReference type="PROSITE" id="PS50067"/>
    </source>
</evidence>
<reference evidence="6 7" key="1">
    <citation type="journal article" date="2013" name="Proc. Natl. Acad. Sci. U.S.A.">
        <title>Fine-scale variation in meiotic recombination in Mimulus inferred from population shotgun sequencing.</title>
        <authorList>
            <person name="Hellsten U."/>
            <person name="Wright K.M."/>
            <person name="Jenkins J."/>
            <person name="Shu S."/>
            <person name="Yuan Y."/>
            <person name="Wessler S.R."/>
            <person name="Schmutz J."/>
            <person name="Willis J.H."/>
            <person name="Rokhsar D.S."/>
        </authorList>
    </citation>
    <scope>NUCLEOTIDE SEQUENCE [LARGE SCALE GENOMIC DNA]</scope>
    <source>
        <strain evidence="7">cv. DUN x IM62</strain>
    </source>
</reference>
<feature type="compositionally biased region" description="Basic residues" evidence="3">
    <location>
        <begin position="11"/>
        <end position="23"/>
    </location>
</feature>
<proteinExistence type="inferred from homology"/>
<dbReference type="EMBL" id="KI630229">
    <property type="protein sequence ID" value="EYU43967.1"/>
    <property type="molecule type" value="Genomic_DNA"/>
</dbReference>
<dbReference type="GO" id="GO:0005874">
    <property type="term" value="C:microtubule"/>
    <property type="evidence" value="ECO:0000318"/>
    <property type="project" value="GO_Central"/>
</dbReference>
<dbReference type="GO" id="GO:0003777">
    <property type="term" value="F:microtubule motor activity"/>
    <property type="evidence" value="ECO:0000318"/>
    <property type="project" value="GO_Central"/>
</dbReference>
<dbReference type="AlphaFoldDB" id="A0A022RTZ0"/>
<dbReference type="InterPro" id="IPR027417">
    <property type="entry name" value="P-loop_NTPase"/>
</dbReference>
<keyword evidence="2" id="KW-0067">ATP-binding</keyword>
<organism evidence="6 7">
    <name type="scientific">Erythranthe guttata</name>
    <name type="common">Yellow monkey flower</name>
    <name type="synonym">Mimulus guttatus</name>
    <dbReference type="NCBI Taxonomy" id="4155"/>
    <lineage>
        <taxon>Eukaryota</taxon>
        <taxon>Viridiplantae</taxon>
        <taxon>Streptophyta</taxon>
        <taxon>Embryophyta</taxon>
        <taxon>Tracheophyta</taxon>
        <taxon>Spermatophyta</taxon>
        <taxon>Magnoliopsida</taxon>
        <taxon>eudicotyledons</taxon>
        <taxon>Gunneridae</taxon>
        <taxon>Pentapetalae</taxon>
        <taxon>asterids</taxon>
        <taxon>lamiids</taxon>
        <taxon>Lamiales</taxon>
        <taxon>Phrymaceae</taxon>
        <taxon>Erythranthe</taxon>
    </lineage>
</organism>
<dbReference type="Pfam" id="PF00225">
    <property type="entry name" value="Kinesin"/>
    <property type="match status" value="1"/>
</dbReference>
<dbReference type="GO" id="GO:0007018">
    <property type="term" value="P:microtubule-based movement"/>
    <property type="evidence" value="ECO:0000318"/>
    <property type="project" value="GO_Central"/>
</dbReference>
<dbReference type="PANTHER" id="PTHR47969:SF9">
    <property type="entry name" value="KINESIN-LIKE PROTEIN"/>
    <property type="match status" value="1"/>
</dbReference>
<feature type="compositionally biased region" description="Polar residues" evidence="3">
    <location>
        <begin position="1"/>
        <end position="10"/>
    </location>
</feature>
<dbReference type="GO" id="GO:0008017">
    <property type="term" value="F:microtubule binding"/>
    <property type="evidence" value="ECO:0000318"/>
    <property type="project" value="GO_Central"/>
</dbReference>
<dbReference type="PANTHER" id="PTHR47969">
    <property type="entry name" value="CHROMOSOME-ASSOCIATED KINESIN KIF4A-RELATED"/>
    <property type="match status" value="1"/>
</dbReference>
<dbReference type="GO" id="GO:0005871">
    <property type="term" value="C:kinesin complex"/>
    <property type="evidence" value="ECO:0000318"/>
    <property type="project" value="GO_Central"/>
</dbReference>
<dbReference type="eggNOG" id="KOG0239">
    <property type="taxonomic scope" value="Eukaryota"/>
</dbReference>
<evidence type="ECO:0000313" key="6">
    <source>
        <dbReference type="EMBL" id="EYU43967.1"/>
    </source>
</evidence>
<dbReference type="InterPro" id="IPR001752">
    <property type="entry name" value="Kinesin_motor_dom"/>
</dbReference>
<gene>
    <name evidence="6" type="ORF">MIMGU_mgv1a019321mg</name>
</gene>
<dbReference type="InterPro" id="IPR027640">
    <property type="entry name" value="Kinesin-like_fam"/>
</dbReference>
<evidence type="ECO:0000313" key="7">
    <source>
        <dbReference type="Proteomes" id="UP000030748"/>
    </source>
</evidence>
<keyword evidence="2" id="KW-0547">Nucleotide-binding</keyword>
<keyword evidence="4" id="KW-0472">Membrane</keyword>
<dbReference type="GO" id="GO:0005524">
    <property type="term" value="F:ATP binding"/>
    <property type="evidence" value="ECO:0007669"/>
    <property type="project" value="UniProtKB-UniRule"/>
</dbReference>
<keyword evidence="1 2" id="KW-0505">Motor protein</keyword>
<evidence type="ECO:0000256" key="3">
    <source>
        <dbReference type="SAM" id="MobiDB-lite"/>
    </source>
</evidence>
<dbReference type="Gene3D" id="3.40.850.10">
    <property type="entry name" value="Kinesin motor domain"/>
    <property type="match status" value="1"/>
</dbReference>
<accession>A0A022RTZ0</accession>
<feature type="domain" description="Kinesin motor" evidence="5">
    <location>
        <begin position="40"/>
        <end position="337"/>
    </location>
</feature>
<comment type="similarity">
    <text evidence="2">Belongs to the TRAFAC class myosin-kinesin ATPase superfamily. Kinesin family.</text>
</comment>
<dbReference type="SMART" id="SM00129">
    <property type="entry name" value="KISc"/>
    <property type="match status" value="1"/>
</dbReference>
<evidence type="ECO:0000256" key="4">
    <source>
        <dbReference type="SAM" id="Phobius"/>
    </source>
</evidence>
<dbReference type="InterPro" id="IPR036961">
    <property type="entry name" value="Kinesin_motor_dom_sf"/>
</dbReference>
<evidence type="ECO:0000256" key="1">
    <source>
        <dbReference type="ARBA" id="ARBA00023175"/>
    </source>
</evidence>
<sequence length="337" mass="37616">YSFRSPFTRNTHTHTHTHTHKHFSPLMAESHSAKSDNPRKVRIVGKVRGLTDEESETLSHDSNPWISVQTAPGKGVSEISTVFLDSRRDGYELDYCYQQHEEINQIYSREIKPLILEIFDGLSISVIALGARGSGKTYSIQGCREKPGLAVIAMSEILSKAKELGKSVSISLYELTQEHLKDLLNPDNHAIQILEDAQGKVPVSSITEFYNIYFGQTSSRCTQLKPTDLPHSKGLIVHLPSEDDKLKSKSGNKINFVDLAAYEDPRNSCGSFENNNLLYALLDVVRAINSNETWVPYRGSKLTRILQDPPGGRSQVLLLTCLVCVWSSTLIVFVSVI</sequence>
<dbReference type="PROSITE" id="PS50067">
    <property type="entry name" value="KINESIN_MOTOR_2"/>
    <property type="match status" value="1"/>
</dbReference>
<feature type="region of interest" description="Disordered" evidence="3">
    <location>
        <begin position="1"/>
        <end position="23"/>
    </location>
</feature>
<feature type="non-terminal residue" evidence="6">
    <location>
        <position position="1"/>
    </location>
</feature>
<keyword evidence="4" id="KW-0812">Transmembrane</keyword>